<sequence>MVLFNNMTLQFILVINMLLQSIEPVETSVKNEIRHNFYTRANLTCPLPLTTLDFIYDFTQPNLEFVWPCEVRLYWVSLQPFVKFVRFLLGYITPFIILVGVLLNTISFAMLSTPILCESNLSLYLKALALSDNGALVFNYAVGIAKSHFTFVNNLFMNNRFLCTLNSVTMEFFQFTSTWLVVAFTWTRVFAIVFPFGIYGRYNNRSEVITITILICLSFVISLTKLYSGGYETDSVFEFIPCQKKIKPWGSAMYFYIALSTWLPLVCIFVGNILLIVHMKKTEKIRCRLTQNFRHKTNRIHHTSRTLFVVSTVYLVLLLPLGMVETLELYWDVILIKFPAIEARKKAEYIHWLKEKLLLKWCRGLCFHVYHWNFAINFFLYCLTGEKFRSAVMQSLRQYKTSMFSTFSKRVNRYILSSKCPEQLKSVESSNILLIRAIALGEHSISGSVPKQNNIGTVAHI</sequence>
<dbReference type="PANTHER" id="PTHR24243:SF230">
    <property type="entry name" value="G-PROTEIN COUPLED RECEPTORS FAMILY 1 PROFILE DOMAIN-CONTAINING PROTEIN"/>
    <property type="match status" value="1"/>
</dbReference>
<reference evidence="13" key="1">
    <citation type="submission" date="2025-08" db="UniProtKB">
        <authorList>
            <consortium name="RefSeq"/>
        </authorList>
    </citation>
    <scope>IDENTIFICATION</scope>
    <source>
        <tissue evidence="13">Whole body</tissue>
    </source>
</reference>
<keyword evidence="8" id="KW-0807">Transducer</keyword>
<keyword evidence="10" id="KW-0732">Signal</keyword>
<dbReference type="PANTHER" id="PTHR24243">
    <property type="entry name" value="G-PROTEIN COUPLED RECEPTOR"/>
    <property type="match status" value="1"/>
</dbReference>
<feature type="transmembrane region" description="Helical" evidence="9">
    <location>
        <begin position="88"/>
        <end position="111"/>
    </location>
</feature>
<keyword evidence="4 9" id="KW-1133">Transmembrane helix</keyword>
<evidence type="ECO:0000256" key="8">
    <source>
        <dbReference type="ARBA" id="ARBA00023224"/>
    </source>
</evidence>
<evidence type="ECO:0000256" key="6">
    <source>
        <dbReference type="ARBA" id="ARBA00023136"/>
    </source>
</evidence>
<dbReference type="InterPro" id="IPR000276">
    <property type="entry name" value="GPCR_Rhodpsn"/>
</dbReference>
<dbReference type="Pfam" id="PF00001">
    <property type="entry name" value="7tm_1"/>
    <property type="match status" value="1"/>
</dbReference>
<evidence type="ECO:0000256" key="4">
    <source>
        <dbReference type="ARBA" id="ARBA00022989"/>
    </source>
</evidence>
<evidence type="ECO:0000256" key="10">
    <source>
        <dbReference type="SAM" id="SignalP"/>
    </source>
</evidence>
<feature type="signal peptide" evidence="10">
    <location>
        <begin position="1"/>
        <end position="24"/>
    </location>
</feature>
<evidence type="ECO:0000256" key="7">
    <source>
        <dbReference type="ARBA" id="ARBA00023170"/>
    </source>
</evidence>
<dbReference type="Proteomes" id="UP000694925">
    <property type="component" value="Unplaced"/>
</dbReference>
<evidence type="ECO:0000256" key="3">
    <source>
        <dbReference type="ARBA" id="ARBA00022692"/>
    </source>
</evidence>
<keyword evidence="6 9" id="KW-0472">Membrane</keyword>
<dbReference type="SUPFAM" id="SSF81321">
    <property type="entry name" value="Family A G protein-coupled receptor-like"/>
    <property type="match status" value="1"/>
</dbReference>
<evidence type="ECO:0000313" key="13">
    <source>
        <dbReference type="RefSeq" id="XP_017889325.1"/>
    </source>
</evidence>
<feature type="transmembrane region" description="Helical" evidence="9">
    <location>
        <begin position="306"/>
        <end position="324"/>
    </location>
</feature>
<comment type="similarity">
    <text evidence="2">Belongs to the G-protein coupled receptor 1 family.</text>
</comment>
<evidence type="ECO:0000256" key="9">
    <source>
        <dbReference type="SAM" id="Phobius"/>
    </source>
</evidence>
<evidence type="ECO:0000256" key="1">
    <source>
        <dbReference type="ARBA" id="ARBA00004141"/>
    </source>
</evidence>
<keyword evidence="5" id="KW-0297">G-protein coupled receptor</keyword>
<evidence type="ECO:0000313" key="12">
    <source>
        <dbReference type="Proteomes" id="UP000694925"/>
    </source>
</evidence>
<dbReference type="AlphaFoldDB" id="A0AAJ7ND45"/>
<keyword evidence="3 9" id="KW-0812">Transmembrane</keyword>
<dbReference type="GO" id="GO:0004930">
    <property type="term" value="F:G protein-coupled receptor activity"/>
    <property type="evidence" value="ECO:0007669"/>
    <property type="project" value="UniProtKB-KW"/>
</dbReference>
<dbReference type="PROSITE" id="PS50262">
    <property type="entry name" value="G_PROTEIN_RECEP_F1_2"/>
    <property type="match status" value="1"/>
</dbReference>
<comment type="subcellular location">
    <subcellularLocation>
        <location evidence="1">Membrane</location>
        <topology evidence="1">Multi-pass membrane protein</topology>
    </subcellularLocation>
</comment>
<dbReference type="InterPro" id="IPR017452">
    <property type="entry name" value="GPCR_Rhodpsn_7TM"/>
</dbReference>
<dbReference type="RefSeq" id="XP_017889325.1">
    <property type="nucleotide sequence ID" value="XM_018033836.2"/>
</dbReference>
<dbReference type="Gene3D" id="1.20.1070.10">
    <property type="entry name" value="Rhodopsin 7-helix transmembrane proteins"/>
    <property type="match status" value="1"/>
</dbReference>
<protein>
    <submittedName>
        <fullName evidence="13">Uncharacterized protein LOC108630500</fullName>
    </submittedName>
</protein>
<gene>
    <name evidence="13" type="primary">LOC108630500</name>
</gene>
<organism evidence="12 13">
    <name type="scientific">Ceratina calcarata</name>
    <dbReference type="NCBI Taxonomy" id="156304"/>
    <lineage>
        <taxon>Eukaryota</taxon>
        <taxon>Metazoa</taxon>
        <taxon>Ecdysozoa</taxon>
        <taxon>Arthropoda</taxon>
        <taxon>Hexapoda</taxon>
        <taxon>Insecta</taxon>
        <taxon>Pterygota</taxon>
        <taxon>Neoptera</taxon>
        <taxon>Endopterygota</taxon>
        <taxon>Hymenoptera</taxon>
        <taxon>Apocrita</taxon>
        <taxon>Aculeata</taxon>
        <taxon>Apoidea</taxon>
        <taxon>Anthophila</taxon>
        <taxon>Apidae</taxon>
        <taxon>Ceratina</taxon>
        <taxon>Zadontomerus</taxon>
    </lineage>
</organism>
<evidence type="ECO:0000256" key="2">
    <source>
        <dbReference type="ARBA" id="ARBA00010663"/>
    </source>
</evidence>
<name>A0AAJ7ND45_9HYME</name>
<keyword evidence="7" id="KW-0675">Receptor</keyword>
<dbReference type="GO" id="GO:0005886">
    <property type="term" value="C:plasma membrane"/>
    <property type="evidence" value="ECO:0007669"/>
    <property type="project" value="TreeGrafter"/>
</dbReference>
<feature type="transmembrane region" description="Helical" evidence="9">
    <location>
        <begin position="208"/>
        <end position="227"/>
    </location>
</feature>
<evidence type="ECO:0000256" key="5">
    <source>
        <dbReference type="ARBA" id="ARBA00023040"/>
    </source>
</evidence>
<dbReference type="GeneID" id="108630500"/>
<feature type="chain" id="PRO_5042601073" evidence="10">
    <location>
        <begin position="25"/>
        <end position="461"/>
    </location>
</feature>
<evidence type="ECO:0000259" key="11">
    <source>
        <dbReference type="PROSITE" id="PS50262"/>
    </source>
</evidence>
<keyword evidence="12" id="KW-1185">Reference proteome</keyword>
<feature type="transmembrane region" description="Helical" evidence="9">
    <location>
        <begin position="172"/>
        <end position="196"/>
    </location>
</feature>
<feature type="transmembrane region" description="Helical" evidence="9">
    <location>
        <begin position="253"/>
        <end position="277"/>
    </location>
</feature>
<dbReference type="KEGG" id="ccal:108630500"/>
<proteinExistence type="inferred from homology"/>
<feature type="domain" description="G-protein coupled receptors family 1 profile" evidence="11">
    <location>
        <begin position="103"/>
        <end position="381"/>
    </location>
</feature>
<accession>A0AAJ7ND45</accession>